<keyword evidence="3" id="KW-0309">Germination</keyword>
<evidence type="ECO:0000256" key="7">
    <source>
        <dbReference type="ARBA" id="ARBA00023288"/>
    </source>
</evidence>
<organism evidence="10 11">
    <name type="scientific">Clostridium folliculivorans</name>
    <dbReference type="NCBI Taxonomy" id="2886038"/>
    <lineage>
        <taxon>Bacteria</taxon>
        <taxon>Bacillati</taxon>
        <taxon>Bacillota</taxon>
        <taxon>Clostridia</taxon>
        <taxon>Eubacteriales</taxon>
        <taxon>Clostridiaceae</taxon>
        <taxon>Clostridium</taxon>
    </lineage>
</organism>
<dbReference type="NCBIfam" id="TIGR02887">
    <property type="entry name" value="spore_ger_x_C"/>
    <property type="match status" value="1"/>
</dbReference>
<evidence type="ECO:0000256" key="2">
    <source>
        <dbReference type="ARBA" id="ARBA00007886"/>
    </source>
</evidence>
<dbReference type="InterPro" id="IPR008844">
    <property type="entry name" value="Spore_GerAC-like"/>
</dbReference>
<evidence type="ECO:0000313" key="10">
    <source>
        <dbReference type="EMBL" id="GKU25533.1"/>
    </source>
</evidence>
<keyword evidence="11" id="KW-1185">Reference proteome</keyword>
<dbReference type="AlphaFoldDB" id="A0A9W6DBB0"/>
<dbReference type="Pfam" id="PF05504">
    <property type="entry name" value="Spore_GerAC"/>
    <property type="match status" value="1"/>
</dbReference>
<dbReference type="InterPro" id="IPR038501">
    <property type="entry name" value="Spore_GerAC_C_sf"/>
</dbReference>
<evidence type="ECO:0000313" key="11">
    <source>
        <dbReference type="Proteomes" id="UP001057868"/>
    </source>
</evidence>
<evidence type="ECO:0000256" key="3">
    <source>
        <dbReference type="ARBA" id="ARBA00022544"/>
    </source>
</evidence>
<keyword evidence="4" id="KW-0732">Signal</keyword>
<evidence type="ECO:0000256" key="4">
    <source>
        <dbReference type="ARBA" id="ARBA00022729"/>
    </source>
</evidence>
<dbReference type="InterPro" id="IPR046953">
    <property type="entry name" value="Spore_GerAC-like_C"/>
</dbReference>
<gene>
    <name evidence="10" type="ORF">CFOLD11_23590</name>
</gene>
<keyword evidence="6" id="KW-0564">Palmitate</keyword>
<feature type="domain" description="Spore germination protein N-terminal" evidence="9">
    <location>
        <begin position="21"/>
        <end position="193"/>
    </location>
</feature>
<dbReference type="PANTHER" id="PTHR35789">
    <property type="entry name" value="SPORE GERMINATION PROTEIN B3"/>
    <property type="match status" value="1"/>
</dbReference>
<dbReference type="Pfam" id="PF25198">
    <property type="entry name" value="Spore_GerAC_N"/>
    <property type="match status" value="1"/>
</dbReference>
<evidence type="ECO:0000256" key="6">
    <source>
        <dbReference type="ARBA" id="ARBA00023139"/>
    </source>
</evidence>
<evidence type="ECO:0000259" key="8">
    <source>
        <dbReference type="Pfam" id="PF05504"/>
    </source>
</evidence>
<dbReference type="GO" id="GO:0016020">
    <property type="term" value="C:membrane"/>
    <property type="evidence" value="ECO:0007669"/>
    <property type="project" value="UniProtKB-SubCell"/>
</dbReference>
<name>A0A9W6DBB0_9CLOT</name>
<keyword evidence="5" id="KW-0472">Membrane</keyword>
<dbReference type="EMBL" id="BQXY01000003">
    <property type="protein sequence ID" value="GKU25533.1"/>
    <property type="molecule type" value="Genomic_DNA"/>
</dbReference>
<comment type="subcellular location">
    <subcellularLocation>
        <location evidence="1">Membrane</location>
        <topology evidence="1">Lipid-anchor</topology>
    </subcellularLocation>
</comment>
<dbReference type="PANTHER" id="PTHR35789:SF1">
    <property type="entry name" value="SPORE GERMINATION PROTEIN B3"/>
    <property type="match status" value="1"/>
</dbReference>
<dbReference type="GO" id="GO:0009847">
    <property type="term" value="P:spore germination"/>
    <property type="evidence" value="ECO:0007669"/>
    <property type="project" value="InterPro"/>
</dbReference>
<dbReference type="Gene3D" id="3.30.300.210">
    <property type="entry name" value="Nutrient germinant receptor protein C, domain 3"/>
    <property type="match status" value="1"/>
</dbReference>
<dbReference type="Proteomes" id="UP001057868">
    <property type="component" value="Unassembled WGS sequence"/>
</dbReference>
<evidence type="ECO:0000256" key="5">
    <source>
        <dbReference type="ARBA" id="ARBA00023136"/>
    </source>
</evidence>
<reference evidence="10" key="1">
    <citation type="journal article" date="2023" name="Int. J. Syst. Evol. Microbiol.">
        <title>&lt;i&gt;Clostridium folliculivorans&lt;/i&gt; sp. nov., isolated from soil samples of an organic paddy in Japan.</title>
        <authorList>
            <person name="Tazawa J."/>
            <person name="Kobayashi H."/>
            <person name="Tanizawa Y."/>
            <person name="Uchino A."/>
            <person name="Tanaka F."/>
            <person name="Urashima Y."/>
            <person name="Miura S."/>
            <person name="Sakamoto M."/>
            <person name="Ohkuma M."/>
            <person name="Tohno M."/>
        </authorList>
    </citation>
    <scope>NUCLEOTIDE SEQUENCE</scope>
    <source>
        <strain evidence="10">D1-1</strain>
    </source>
</reference>
<protein>
    <submittedName>
        <fullName evidence="10">Germination protein</fullName>
    </submittedName>
</protein>
<sequence>MKKFILVLIVIFAFLVGVPTNYKDLDKMLLVTSIIIDVDDEGTYNIFLEGFSPTTSTSGIKQEGQRTIINVKEKDTSEIINKISSQSNLTINYTHNRVILFTKKAATRGIDEMMDLFVSAEEFVIRNYVGIWDSNLETIDDIKLNGEKFFGLYLVAQLNNSHTMASNNFNTTIRRLYNDSSIGSKTTILPVIRTKRTSAGDSLDIKCNAILKDFKYVGEIASKDIITTNMMMNEAKSAAISSRNPDITDKTIGLRMTKCKTKTDYGYKDGIFIIKKHLNVHAIYRGAQGKIKITDENIKQIEKDAEENINFNCYKIFNEYKDKNIDLIKAQENFYRRFPAESKKNNDILKNTRLDVETKVKIDFSSDPKNITF</sequence>
<comment type="similarity">
    <text evidence="2">Belongs to the GerABKC lipoprotein family.</text>
</comment>
<dbReference type="RefSeq" id="WP_261852485.1">
    <property type="nucleotide sequence ID" value="NZ_BQXY01000003.1"/>
</dbReference>
<evidence type="ECO:0000259" key="9">
    <source>
        <dbReference type="Pfam" id="PF25198"/>
    </source>
</evidence>
<proteinExistence type="inferred from homology"/>
<feature type="domain" description="Spore germination GerAC-like C-terminal" evidence="8">
    <location>
        <begin position="209"/>
        <end position="363"/>
    </location>
</feature>
<dbReference type="InterPro" id="IPR057336">
    <property type="entry name" value="GerAC_N"/>
</dbReference>
<comment type="caution">
    <text evidence="10">The sequence shown here is derived from an EMBL/GenBank/DDBJ whole genome shotgun (WGS) entry which is preliminary data.</text>
</comment>
<keyword evidence="7" id="KW-0449">Lipoprotein</keyword>
<accession>A0A9W6DBB0</accession>
<evidence type="ECO:0000256" key="1">
    <source>
        <dbReference type="ARBA" id="ARBA00004635"/>
    </source>
</evidence>